<keyword evidence="4" id="KW-1185">Reference proteome</keyword>
<keyword evidence="1" id="KW-0560">Oxidoreductase</keyword>
<dbReference type="PANTHER" id="PTHR42949">
    <property type="entry name" value="ANAEROBIC GLYCEROL-3-PHOSPHATE DEHYDROGENASE SUBUNIT B"/>
    <property type="match status" value="1"/>
</dbReference>
<dbReference type="AlphaFoldDB" id="A0A1G8P3H0"/>
<dbReference type="Pfam" id="PF04324">
    <property type="entry name" value="Fer2_BFD"/>
    <property type="match status" value="1"/>
</dbReference>
<dbReference type="OrthoDB" id="9801699at2"/>
<evidence type="ECO:0000259" key="2">
    <source>
        <dbReference type="Pfam" id="PF04324"/>
    </source>
</evidence>
<dbReference type="InterPro" id="IPR007419">
    <property type="entry name" value="BFD-like_2Fe2S-bd_dom"/>
</dbReference>
<organism evidence="3 4">
    <name type="scientific">Natribacillus halophilus</name>
    <dbReference type="NCBI Taxonomy" id="549003"/>
    <lineage>
        <taxon>Bacteria</taxon>
        <taxon>Bacillati</taxon>
        <taxon>Bacillota</taxon>
        <taxon>Bacilli</taxon>
        <taxon>Bacillales</taxon>
        <taxon>Bacillaceae</taxon>
        <taxon>Natribacillus</taxon>
    </lineage>
</organism>
<name>A0A1G8P3H0_9BACI</name>
<feature type="domain" description="BFD-like [2Fe-2S]-binding" evidence="2">
    <location>
        <begin position="6"/>
        <end position="57"/>
    </location>
</feature>
<dbReference type="GO" id="GO:0016491">
    <property type="term" value="F:oxidoreductase activity"/>
    <property type="evidence" value="ECO:0007669"/>
    <property type="project" value="UniProtKB-KW"/>
</dbReference>
<gene>
    <name evidence="3" type="ORF">SAMN04488123_107177</name>
</gene>
<dbReference type="Gene3D" id="1.10.10.1100">
    <property type="entry name" value="BFD-like [2Fe-2S]-binding domain"/>
    <property type="match status" value="1"/>
</dbReference>
<evidence type="ECO:0000313" key="4">
    <source>
        <dbReference type="Proteomes" id="UP000198853"/>
    </source>
</evidence>
<proteinExistence type="predicted"/>
<evidence type="ECO:0000256" key="1">
    <source>
        <dbReference type="ARBA" id="ARBA00023002"/>
    </source>
</evidence>
<protein>
    <submittedName>
        <fullName evidence="3">BFD-like [2Fe-2S] binding domain-containing protein</fullName>
    </submittedName>
</protein>
<accession>A0A1G8P3H0</accession>
<reference evidence="3 4" key="1">
    <citation type="submission" date="2016-10" db="EMBL/GenBank/DDBJ databases">
        <authorList>
            <person name="de Groot N.N."/>
        </authorList>
    </citation>
    <scope>NUCLEOTIDE SEQUENCE [LARGE SCALE GENOMIC DNA]</scope>
    <source>
        <strain evidence="3 4">DSM 21771</strain>
    </source>
</reference>
<dbReference type="CDD" id="cd19946">
    <property type="entry name" value="GlpA-like_Fer2_BFD-like"/>
    <property type="match status" value="1"/>
</dbReference>
<dbReference type="RefSeq" id="WP_090398490.1">
    <property type="nucleotide sequence ID" value="NZ_FNEN01000007.1"/>
</dbReference>
<evidence type="ECO:0000313" key="3">
    <source>
        <dbReference type="EMBL" id="SDI86987.1"/>
    </source>
</evidence>
<sequence length="110" mass="12352">MKGSTIVCRCEEITAYEIQTAIHMGAETFDDVKRITRCGMGYCQGKICMNPVRRLIAQEKNVSLHDIPLPRMRMPLRMMRMDVLATSSSASTIQSILKEATAKVGEEDDQ</sequence>
<dbReference type="InterPro" id="IPR051691">
    <property type="entry name" value="Metab_Enz_Cyan_OpOx_G3PDH"/>
</dbReference>
<dbReference type="InterPro" id="IPR041854">
    <property type="entry name" value="BFD-like_2Fe2S-bd_dom_sf"/>
</dbReference>
<dbReference type="Proteomes" id="UP000198853">
    <property type="component" value="Unassembled WGS sequence"/>
</dbReference>
<dbReference type="PANTHER" id="PTHR42949:SF3">
    <property type="entry name" value="ANAEROBIC GLYCEROL-3-PHOSPHATE DEHYDROGENASE SUBUNIT B"/>
    <property type="match status" value="1"/>
</dbReference>
<dbReference type="EMBL" id="FNEN01000007">
    <property type="protein sequence ID" value="SDI86987.1"/>
    <property type="molecule type" value="Genomic_DNA"/>
</dbReference>